<evidence type="ECO:0000259" key="7">
    <source>
        <dbReference type="PROSITE" id="PS51635"/>
    </source>
</evidence>
<evidence type="ECO:0000256" key="2">
    <source>
        <dbReference type="ARBA" id="ARBA00022737"/>
    </source>
</evidence>
<sequence>MSNALRNNLKLLSLDGGGVRGFSQLETLRNIMHRLNWDTKSDGSGTCTLPCEHFDLIGGSGTGGLIAIFLTKLRMSVEEVCDEFYTITEQVYEPDGLIPSERTSRLRRCMEGILTRRGIPTDLSLLDETPSEGCAGFVVASLRSNIETNVCLRTYPIRNQPSSNITIIEAVLATCATQPTFSPVPFGARYKKREYIAAGFGANNPVREVIGEAHSLFGEASTVASLLSLGTGHPGIISWPLDSSELGLHTTIRDVMNDCEQRAQEIEERIGRVGIYSRFSVQQGMQKGHPGQVVDPEWITTQTESYLNEHHSGNKLDRFVKNATAKIGSISLDQLKHAGSTDGPDQLASSIEKSLGILISNQDDTIIAKLKLPDLECGSHASECLEGTCQDILAIIDAWVMENDAPNILWINGYPGIGKSAIATSIVEKWRSSKRLGSSFFFRREGADVMTPHALWRTVAYDLGRRYSAIRKYLVAALAEDEILPTIPHIDKLFRELIQNPLLASSDIPTERLPIIVIDALDECGGLDGRYSEHRKGLMRTLKSWSSLPNRFKLVVTSRRESDIKQTFSGIPHRSVSILAGQHASSQSSEDIRSFLQHELRQIVSQYPLMSPDWPGEKLIWSLTELASGLFIWVKTVLKLLERGELESTLEQILSGASGIASLYKCILNTSFPGPSDKLIQEFRSVLGAIIFAKTPLNVVSLAHLLSISNSVIGYICNGLYSVLDYGDNLRIHHQSFVDFIMDPNECPALFLIDRQNENRTLTMACLQTMKNHLRFNICNFNSSYVRNRDVPHLDSSVKARIPSYLSYSSCHWAGHLNETGFDNETCDGMEYFMSNQFLFWLEVLSLIGRVNVGSSMIRLLINWLKRFGQDDTLAVDMQKFIVAFASVISQSMPHIYISALPFAPRHLAVSRKYMKSHPKTLRIRFGGYKSWPAIQNVFNGHTSSVESVSFSPDGTRIVSGSDDRTIRVWDAETGETLTRPMKGHVGSVNSISFSPDGTRIASGSSDRTIRVWNVKTGKTLAGPFEGHTDWVGSVSFSPDGTCVISGSWDKTIRVWDAGTDGKRIASGSWYKTIRVWDVKTGETVLGPLKGPNSSIGSISFSPDGTRIASGSYDNTIKIWNAETGESATVLLEGHTDSVRSVSFSPDGARLVSGSSDNTIRVWDADTGETLRGPLEDHTGAVISRSFSPDGTRIASGSYDGSVRVWDAEIRDTTTRPMKGNINLAKSAAFSLDGTRIVSGSWDGIIRVWDAKTAELLTKPMWGHGGPVNSTSFSPDGTRIVSCSDDRTIRLRHAETGETVMRPLEGHTHWVRSVSFSPDGTRIASGSYDKTIRIWNAKTGDTMMVPLTGHNGWVNSVSFSPDGTRIASGSSDGGIRVWNVETGEMVMVRLKGHTCGVNSVSFSPDGTRIVAGFENTTIRVWNTKTDDTMMIRLEGHTRGVNSVSFSPDGTRIVSGSRDGSIRIWDVKTGKAAMGSLGNYPYAVNSVSFSPDGTRIVSSSQEGILRIYNLEAGYYTAYSEQIYSVFCESSWTEDGWILGPKSELLFWVPPGVRSGLHPLTIPFILGDDGTQLDLTKFVHGGAWVQCRDNSG</sequence>
<dbReference type="Gene3D" id="2.130.10.10">
    <property type="entry name" value="YVTN repeat-like/Quinoprotein amine dehydrogenase"/>
    <property type="match status" value="5"/>
</dbReference>
<evidence type="ECO:0000256" key="1">
    <source>
        <dbReference type="ARBA" id="ARBA00022574"/>
    </source>
</evidence>
<dbReference type="CDD" id="cd00200">
    <property type="entry name" value="WD40"/>
    <property type="match status" value="2"/>
</dbReference>
<dbReference type="InterPro" id="IPR001680">
    <property type="entry name" value="WD40_rpt"/>
</dbReference>
<dbReference type="InterPro" id="IPR027417">
    <property type="entry name" value="P-loop_NTPase"/>
</dbReference>
<dbReference type="Proteomes" id="UP000054097">
    <property type="component" value="Unassembled WGS sequence"/>
</dbReference>
<feature type="domain" description="PNPLA" evidence="7">
    <location>
        <begin position="12"/>
        <end position="210"/>
    </location>
</feature>
<accession>A0A0C3A6V8</accession>
<dbReference type="PRINTS" id="PR00320">
    <property type="entry name" value="GPROTEINBRPT"/>
</dbReference>
<feature type="repeat" description="WD" evidence="4">
    <location>
        <begin position="1061"/>
        <end position="1087"/>
    </location>
</feature>
<dbReference type="GO" id="GO:0046486">
    <property type="term" value="P:glycerolipid metabolic process"/>
    <property type="evidence" value="ECO:0007669"/>
    <property type="project" value="UniProtKB-ARBA"/>
</dbReference>
<evidence type="ECO:0000256" key="3">
    <source>
        <dbReference type="ARBA" id="ARBA00023098"/>
    </source>
</evidence>
<dbReference type="SUPFAM" id="SSF52540">
    <property type="entry name" value="P-loop containing nucleoside triphosphate hydrolases"/>
    <property type="match status" value="1"/>
</dbReference>
<dbReference type="PROSITE" id="PS50082">
    <property type="entry name" value="WD_REPEATS_2"/>
    <property type="match status" value="14"/>
</dbReference>
<feature type="domain" description="NACHT" evidence="6">
    <location>
        <begin position="407"/>
        <end position="559"/>
    </location>
</feature>
<dbReference type="PANTHER" id="PTHR22847:SF637">
    <property type="entry name" value="WD REPEAT DOMAIN 5B"/>
    <property type="match status" value="1"/>
</dbReference>
<name>A0A0C3A6V8_SERVB</name>
<dbReference type="InterPro" id="IPR020472">
    <property type="entry name" value="WD40_PAC1"/>
</dbReference>
<keyword evidence="2" id="KW-0677">Repeat</keyword>
<feature type="repeat" description="WD" evidence="4">
    <location>
        <begin position="1304"/>
        <end position="1345"/>
    </location>
</feature>
<dbReference type="InterPro" id="IPR036322">
    <property type="entry name" value="WD40_repeat_dom_sf"/>
</dbReference>
<feature type="repeat" description="WD" evidence="4">
    <location>
        <begin position="1025"/>
        <end position="1057"/>
    </location>
</feature>
<keyword evidence="1 4" id="KW-0853">WD repeat</keyword>
<feature type="repeat" description="WD" evidence="4">
    <location>
        <begin position="1218"/>
        <end position="1259"/>
    </location>
</feature>
<feature type="repeat" description="WD" evidence="4">
    <location>
        <begin position="1433"/>
        <end position="1474"/>
    </location>
</feature>
<comment type="caution">
    <text evidence="5">Lacks conserved residue(s) required for the propagation of feature annotation.</text>
</comment>
<feature type="repeat" description="WD" evidence="4">
    <location>
        <begin position="1089"/>
        <end position="1130"/>
    </location>
</feature>
<dbReference type="Pfam" id="PF24883">
    <property type="entry name" value="NPHP3_N"/>
    <property type="match status" value="1"/>
</dbReference>
<reference evidence="9" key="2">
    <citation type="submission" date="2015-01" db="EMBL/GenBank/DDBJ databases">
        <title>Evolutionary Origins and Diversification of the Mycorrhizal Mutualists.</title>
        <authorList>
            <consortium name="DOE Joint Genome Institute"/>
            <consortium name="Mycorrhizal Genomics Consortium"/>
            <person name="Kohler A."/>
            <person name="Kuo A."/>
            <person name="Nagy L.G."/>
            <person name="Floudas D."/>
            <person name="Copeland A."/>
            <person name="Barry K.W."/>
            <person name="Cichocki N."/>
            <person name="Veneault-Fourrey C."/>
            <person name="LaButti K."/>
            <person name="Lindquist E.A."/>
            <person name="Lipzen A."/>
            <person name="Lundell T."/>
            <person name="Morin E."/>
            <person name="Murat C."/>
            <person name="Riley R."/>
            <person name="Ohm R."/>
            <person name="Sun H."/>
            <person name="Tunlid A."/>
            <person name="Henrissat B."/>
            <person name="Grigoriev I.V."/>
            <person name="Hibbett D.S."/>
            <person name="Martin F."/>
        </authorList>
    </citation>
    <scope>NUCLEOTIDE SEQUENCE [LARGE SCALE GENOMIC DNA]</scope>
    <source>
        <strain evidence="9">MAFF 305830</strain>
    </source>
</reference>
<evidence type="ECO:0000313" key="8">
    <source>
        <dbReference type="EMBL" id="KIM20375.1"/>
    </source>
</evidence>
<dbReference type="InterPro" id="IPR055440">
    <property type="entry name" value="Beta-prop_WDR90_4th"/>
</dbReference>
<feature type="repeat" description="WD" evidence="4">
    <location>
        <begin position="1347"/>
        <end position="1388"/>
    </location>
</feature>
<dbReference type="Gene3D" id="3.40.50.300">
    <property type="entry name" value="P-loop containing nucleotide triphosphate hydrolases"/>
    <property type="match status" value="1"/>
</dbReference>
<dbReference type="InterPro" id="IPR056884">
    <property type="entry name" value="NPHP3-like_N"/>
</dbReference>
<dbReference type="PROSITE" id="PS50294">
    <property type="entry name" value="WD_REPEATS_REGION"/>
    <property type="match status" value="13"/>
</dbReference>
<dbReference type="Pfam" id="PF00400">
    <property type="entry name" value="WD40"/>
    <property type="match status" value="11"/>
</dbReference>
<dbReference type="GO" id="GO:1990234">
    <property type="term" value="C:transferase complex"/>
    <property type="evidence" value="ECO:0007669"/>
    <property type="project" value="UniProtKB-ARBA"/>
</dbReference>
<dbReference type="InterPro" id="IPR016035">
    <property type="entry name" value="Acyl_Trfase/lysoPLipase"/>
</dbReference>
<feature type="repeat" description="WD" evidence="4">
    <location>
        <begin position="1476"/>
        <end position="1517"/>
    </location>
</feature>
<dbReference type="SUPFAM" id="SSF52151">
    <property type="entry name" value="FabD/lysophospholipase-like"/>
    <property type="match status" value="1"/>
</dbReference>
<gene>
    <name evidence="8" type="ORF">M408DRAFT_138671</name>
</gene>
<dbReference type="InterPro" id="IPR002641">
    <property type="entry name" value="PNPLA_dom"/>
</dbReference>
<organism evidence="8 9">
    <name type="scientific">Serendipita vermifera MAFF 305830</name>
    <dbReference type="NCBI Taxonomy" id="933852"/>
    <lineage>
        <taxon>Eukaryota</taxon>
        <taxon>Fungi</taxon>
        <taxon>Dikarya</taxon>
        <taxon>Basidiomycota</taxon>
        <taxon>Agaricomycotina</taxon>
        <taxon>Agaricomycetes</taxon>
        <taxon>Sebacinales</taxon>
        <taxon>Serendipitaceae</taxon>
        <taxon>Serendipita</taxon>
    </lineage>
</organism>
<dbReference type="HOGENOM" id="CLU_000288_6_3_1"/>
<reference evidence="8 9" key="1">
    <citation type="submission" date="2014-04" db="EMBL/GenBank/DDBJ databases">
        <authorList>
            <consortium name="DOE Joint Genome Institute"/>
            <person name="Kuo A."/>
            <person name="Zuccaro A."/>
            <person name="Kohler A."/>
            <person name="Nagy L.G."/>
            <person name="Floudas D."/>
            <person name="Copeland A."/>
            <person name="Barry K.W."/>
            <person name="Cichocki N."/>
            <person name="Veneault-Fourrey C."/>
            <person name="LaButti K."/>
            <person name="Lindquist E.A."/>
            <person name="Lipzen A."/>
            <person name="Lundell T."/>
            <person name="Morin E."/>
            <person name="Murat C."/>
            <person name="Sun H."/>
            <person name="Tunlid A."/>
            <person name="Henrissat B."/>
            <person name="Grigoriev I.V."/>
            <person name="Hibbett D.S."/>
            <person name="Martin F."/>
            <person name="Nordberg H.P."/>
            <person name="Cantor M.N."/>
            <person name="Hua S.X."/>
        </authorList>
    </citation>
    <scope>NUCLEOTIDE SEQUENCE [LARGE SCALE GENOMIC DNA]</scope>
    <source>
        <strain evidence="8 9">MAFF 305830</strain>
    </source>
</reference>
<evidence type="ECO:0000313" key="9">
    <source>
        <dbReference type="Proteomes" id="UP000054097"/>
    </source>
</evidence>
<keyword evidence="3" id="KW-0443">Lipid metabolism</keyword>
<feature type="repeat" description="WD" evidence="4">
    <location>
        <begin position="1175"/>
        <end position="1216"/>
    </location>
</feature>
<feature type="repeat" description="WD" evidence="4">
    <location>
        <begin position="1132"/>
        <end position="1173"/>
    </location>
</feature>
<dbReference type="Pfam" id="PF23342">
    <property type="entry name" value="WDR90_beta-prop_4th"/>
    <property type="match status" value="1"/>
</dbReference>
<feature type="repeat" description="WD" evidence="4">
    <location>
        <begin position="1261"/>
        <end position="1302"/>
    </location>
</feature>
<dbReference type="InterPro" id="IPR015943">
    <property type="entry name" value="WD40/YVTN_repeat-like_dom_sf"/>
</dbReference>
<dbReference type="PANTHER" id="PTHR22847">
    <property type="entry name" value="WD40 REPEAT PROTEIN"/>
    <property type="match status" value="1"/>
</dbReference>
<dbReference type="PROSITE" id="PS50837">
    <property type="entry name" value="NACHT"/>
    <property type="match status" value="1"/>
</dbReference>
<dbReference type="InterPro" id="IPR019775">
    <property type="entry name" value="WD40_repeat_CS"/>
</dbReference>
<dbReference type="PROSITE" id="PS51635">
    <property type="entry name" value="PNPLA"/>
    <property type="match status" value="1"/>
</dbReference>
<dbReference type="Gene3D" id="3.40.1090.10">
    <property type="entry name" value="Cytosolic phospholipase A2 catalytic domain"/>
    <property type="match status" value="1"/>
</dbReference>
<feature type="repeat" description="WD" evidence="4">
    <location>
        <begin position="1390"/>
        <end position="1431"/>
    </location>
</feature>
<feature type="short sequence motif" description="GXGXXG" evidence="5">
    <location>
        <begin position="16"/>
        <end position="21"/>
    </location>
</feature>
<feature type="repeat" description="WD" evidence="4">
    <location>
        <begin position="982"/>
        <end position="1023"/>
    </location>
</feature>
<dbReference type="PROSITE" id="PS00678">
    <property type="entry name" value="WD_REPEATS_1"/>
    <property type="match status" value="9"/>
</dbReference>
<dbReference type="InterPro" id="IPR007111">
    <property type="entry name" value="NACHT_NTPase"/>
</dbReference>
<evidence type="ECO:0000256" key="4">
    <source>
        <dbReference type="PROSITE-ProRule" id="PRU00221"/>
    </source>
</evidence>
<evidence type="ECO:0000256" key="5">
    <source>
        <dbReference type="PROSITE-ProRule" id="PRU01161"/>
    </source>
</evidence>
<proteinExistence type="predicted"/>
<dbReference type="Pfam" id="PF01734">
    <property type="entry name" value="Patatin"/>
    <property type="match status" value="1"/>
</dbReference>
<dbReference type="SMART" id="SM00320">
    <property type="entry name" value="WD40"/>
    <property type="match status" value="13"/>
</dbReference>
<evidence type="ECO:0000259" key="6">
    <source>
        <dbReference type="PROSITE" id="PS50837"/>
    </source>
</evidence>
<keyword evidence="9" id="KW-1185">Reference proteome</keyword>
<dbReference type="STRING" id="933852.A0A0C3A6V8"/>
<feature type="repeat" description="WD" evidence="4">
    <location>
        <begin position="939"/>
        <end position="980"/>
    </location>
</feature>
<protein>
    <recommendedName>
        <fullName evidence="10">PNPLA domain-containing protein</fullName>
    </recommendedName>
</protein>
<evidence type="ECO:0008006" key="10">
    <source>
        <dbReference type="Google" id="ProtNLM"/>
    </source>
</evidence>
<dbReference type="SUPFAM" id="SSF50978">
    <property type="entry name" value="WD40 repeat-like"/>
    <property type="match status" value="2"/>
</dbReference>
<dbReference type="OrthoDB" id="538223at2759"/>
<dbReference type="EMBL" id="KN824440">
    <property type="protein sequence ID" value="KIM20375.1"/>
    <property type="molecule type" value="Genomic_DNA"/>
</dbReference>